<accession>A0A6M3X4Y0</accession>
<gene>
    <name evidence="1" type="ORF">MM171A00102_0019</name>
    <name evidence="2" type="ORF">MM171B00096_0079</name>
</gene>
<dbReference type="EMBL" id="MT143896">
    <property type="protein sequence ID" value="QJH92517.1"/>
    <property type="molecule type" value="Genomic_DNA"/>
</dbReference>
<evidence type="ECO:0000313" key="2">
    <source>
        <dbReference type="EMBL" id="QJH92517.1"/>
    </source>
</evidence>
<reference evidence="2" key="1">
    <citation type="submission" date="2020-03" db="EMBL/GenBank/DDBJ databases">
        <title>The deep terrestrial virosphere.</title>
        <authorList>
            <person name="Holmfeldt K."/>
            <person name="Nilsson E."/>
            <person name="Simone D."/>
            <person name="Lopez-Fernandez M."/>
            <person name="Wu X."/>
            <person name="de Brujin I."/>
            <person name="Lundin D."/>
            <person name="Andersson A."/>
            <person name="Bertilsson S."/>
            <person name="Dopson M."/>
        </authorList>
    </citation>
    <scope>NUCLEOTIDE SEQUENCE</scope>
    <source>
        <strain evidence="1">MM171A00102</strain>
        <strain evidence="2">MM171B00096</strain>
    </source>
</reference>
<name>A0A6M3X4Y0_9ZZZZ</name>
<evidence type="ECO:0000313" key="1">
    <source>
        <dbReference type="EMBL" id="QJB01460.1"/>
    </source>
</evidence>
<sequence>MLTKEELAEFLAMLLAFALRNEFSAAMCSKVLGVSHQSTARWISMARGLQNGTEPSATVYRYLAEPAIKKLTTLNELDAERGLFTAIKREKPAKKVEILSGALDGRTV</sequence>
<dbReference type="AlphaFoldDB" id="A0A6M3X4Y0"/>
<proteinExistence type="predicted"/>
<dbReference type="EMBL" id="MT143709">
    <property type="protein sequence ID" value="QJB01460.1"/>
    <property type="molecule type" value="Genomic_DNA"/>
</dbReference>
<organism evidence="2">
    <name type="scientific">viral metagenome</name>
    <dbReference type="NCBI Taxonomy" id="1070528"/>
    <lineage>
        <taxon>unclassified sequences</taxon>
        <taxon>metagenomes</taxon>
        <taxon>organismal metagenomes</taxon>
    </lineage>
</organism>
<protein>
    <submittedName>
        <fullName evidence="2">Uncharacterized protein</fullName>
    </submittedName>
</protein>